<dbReference type="AlphaFoldDB" id="A0A8H3EC99"/>
<dbReference type="Proteomes" id="UP000663827">
    <property type="component" value="Unassembled WGS sequence"/>
</dbReference>
<reference evidence="2" key="1">
    <citation type="submission" date="2021-01" db="EMBL/GenBank/DDBJ databases">
        <authorList>
            <person name="Kaushik A."/>
        </authorList>
    </citation>
    <scope>NUCLEOTIDE SEQUENCE</scope>
    <source>
        <strain evidence="2">AG5</strain>
    </source>
</reference>
<evidence type="ECO:0000313" key="3">
    <source>
        <dbReference type="Proteomes" id="UP000663827"/>
    </source>
</evidence>
<feature type="compositionally biased region" description="Basic and acidic residues" evidence="1">
    <location>
        <begin position="128"/>
        <end position="143"/>
    </location>
</feature>
<gene>
    <name evidence="2" type="ORF">RDB_LOCUS190642</name>
</gene>
<accession>A0A8H3EC99</accession>
<proteinExistence type="predicted"/>
<feature type="compositionally biased region" description="Basic and acidic residues" evidence="1">
    <location>
        <begin position="9"/>
        <end position="24"/>
    </location>
</feature>
<comment type="caution">
    <text evidence="2">The sequence shown here is derived from an EMBL/GenBank/DDBJ whole genome shotgun (WGS) entry which is preliminary data.</text>
</comment>
<protein>
    <submittedName>
        <fullName evidence="2">Uncharacterized protein</fullName>
    </submittedName>
</protein>
<feature type="compositionally biased region" description="Polar residues" evidence="1">
    <location>
        <begin position="84"/>
        <end position="94"/>
    </location>
</feature>
<organism evidence="2 3">
    <name type="scientific">Rhizoctonia solani</name>
    <dbReference type="NCBI Taxonomy" id="456999"/>
    <lineage>
        <taxon>Eukaryota</taxon>
        <taxon>Fungi</taxon>
        <taxon>Dikarya</taxon>
        <taxon>Basidiomycota</taxon>
        <taxon>Agaricomycotina</taxon>
        <taxon>Agaricomycetes</taxon>
        <taxon>Cantharellales</taxon>
        <taxon>Ceratobasidiaceae</taxon>
        <taxon>Rhizoctonia</taxon>
    </lineage>
</organism>
<name>A0A8H3EC99_9AGAM</name>
<evidence type="ECO:0000256" key="1">
    <source>
        <dbReference type="SAM" id="MobiDB-lite"/>
    </source>
</evidence>
<dbReference type="EMBL" id="CAJNJQ010006616">
    <property type="protein sequence ID" value="CAE7233007.1"/>
    <property type="molecule type" value="Genomic_DNA"/>
</dbReference>
<evidence type="ECO:0000313" key="2">
    <source>
        <dbReference type="EMBL" id="CAE7233007.1"/>
    </source>
</evidence>
<feature type="region of interest" description="Disordered" evidence="1">
    <location>
        <begin position="1"/>
        <end position="184"/>
    </location>
</feature>
<sequence>MDIYAPDPTGRDVDSDVVQEHSSRYSEPPALPRSLRELVESLGSPLGSHTSTSPRPERSAPPSPPLMDDPIPFEDEPLGFGISCSRNLSDPGQNTEHDVNVIREPSPPIPFNFIQGDRTDSDPPTNDPIDRDIEPLQERDLNSPREQSPLQRDHTDPDPPPTNDLVDLEPEQYTPNLPQWQDPVPARMPSPAWTRPSDPFSHPDRFSRTTAHTTICQILFNFDLDAATATDLIEDACHTARQVGVSTHDLLSRSVFLGTTDLGMTPLCLEASRVDLGGGLELVLWLIENTKPSDVHREVVKGCLMRLGGMGEQSVWNVLRGFIPEPEDRPTNAYDVEVEDVLTIPAAPAVVQEEDELIESEFLDQADIETLKSSSDGDLAPIPPRIHRARIMMPLITEPTDRKLKAEWIHHGRLWGLSMGETSLSLTLRQASSPNPDPVYVHATVRLWPLDMRWGAAEQCEMFPLYECELGERELVVGSSIRKTGIRVSMFSLMELVGPHGGVKLEVVVRVRERDPEPEVEMSDVEDDADWQLIDD</sequence>